<keyword evidence="2" id="KW-1185">Reference proteome</keyword>
<protein>
    <recommendedName>
        <fullName evidence="3">Secreted protein</fullName>
    </recommendedName>
</protein>
<accession>A0ABV0SRP4</accession>
<proteinExistence type="predicted"/>
<dbReference type="Proteomes" id="UP001482620">
    <property type="component" value="Unassembled WGS sequence"/>
</dbReference>
<sequence length="163" mass="17651">MRSLHTHVQIYVCLNVTPLCFWTAPELDCSGIHSLISPKTQALPRPVGGTFAVLVHFNFSTRENFVPACFSSACREELSRRVQCNALLAPANSLDCCSYQWVWAFGQTCSEFHSGGNSHAVVRSRQAGRTAPFRPCSGNVSGGVKLWGGPVSKCPNLKHGASA</sequence>
<name>A0ABV0SRP4_9TELE</name>
<organism evidence="1 2">
    <name type="scientific">Ilyodon furcidens</name>
    <name type="common">goldbreast splitfin</name>
    <dbReference type="NCBI Taxonomy" id="33524"/>
    <lineage>
        <taxon>Eukaryota</taxon>
        <taxon>Metazoa</taxon>
        <taxon>Chordata</taxon>
        <taxon>Craniata</taxon>
        <taxon>Vertebrata</taxon>
        <taxon>Euteleostomi</taxon>
        <taxon>Actinopterygii</taxon>
        <taxon>Neopterygii</taxon>
        <taxon>Teleostei</taxon>
        <taxon>Neoteleostei</taxon>
        <taxon>Acanthomorphata</taxon>
        <taxon>Ovalentaria</taxon>
        <taxon>Atherinomorphae</taxon>
        <taxon>Cyprinodontiformes</taxon>
        <taxon>Goodeidae</taxon>
        <taxon>Ilyodon</taxon>
    </lineage>
</organism>
<gene>
    <name evidence="1" type="ORF">ILYODFUR_028392</name>
</gene>
<comment type="caution">
    <text evidence="1">The sequence shown here is derived from an EMBL/GenBank/DDBJ whole genome shotgun (WGS) entry which is preliminary data.</text>
</comment>
<evidence type="ECO:0000313" key="2">
    <source>
        <dbReference type="Proteomes" id="UP001482620"/>
    </source>
</evidence>
<reference evidence="1 2" key="1">
    <citation type="submission" date="2021-06" db="EMBL/GenBank/DDBJ databases">
        <authorList>
            <person name="Palmer J.M."/>
        </authorList>
    </citation>
    <scope>NUCLEOTIDE SEQUENCE [LARGE SCALE GENOMIC DNA]</scope>
    <source>
        <strain evidence="2">if_2019</strain>
        <tissue evidence="1">Muscle</tissue>
    </source>
</reference>
<evidence type="ECO:0000313" key="1">
    <source>
        <dbReference type="EMBL" id="MEQ2222642.1"/>
    </source>
</evidence>
<evidence type="ECO:0008006" key="3">
    <source>
        <dbReference type="Google" id="ProtNLM"/>
    </source>
</evidence>
<dbReference type="EMBL" id="JAHRIQ010003873">
    <property type="protein sequence ID" value="MEQ2222642.1"/>
    <property type="molecule type" value="Genomic_DNA"/>
</dbReference>